<evidence type="ECO:0000256" key="1">
    <source>
        <dbReference type="SAM" id="SignalP"/>
    </source>
</evidence>
<accession>A0A8X6MKL7</accession>
<name>A0A8X6MKL7_NEPPI</name>
<dbReference type="AlphaFoldDB" id="A0A8X6MKL7"/>
<feature type="signal peptide" evidence="1">
    <location>
        <begin position="1"/>
        <end position="19"/>
    </location>
</feature>
<protein>
    <submittedName>
        <fullName evidence="2">Uncharacterized protein</fullName>
    </submittedName>
</protein>
<sequence>MKFILILFFAILAVTSVASAPGPRVRIIRRLPYPLFRGGDDEYAASLGGADVGVYRRSQISRHGLFGGYRDTEVSGLSLGGAKVGMYSRERPFYG</sequence>
<proteinExistence type="predicted"/>
<reference evidence="2" key="1">
    <citation type="submission" date="2020-08" db="EMBL/GenBank/DDBJ databases">
        <title>Multicomponent nature underlies the extraordinary mechanical properties of spider dragline silk.</title>
        <authorList>
            <person name="Kono N."/>
            <person name="Nakamura H."/>
            <person name="Mori M."/>
            <person name="Yoshida Y."/>
            <person name="Ohtoshi R."/>
            <person name="Malay A.D."/>
            <person name="Moran D.A.P."/>
            <person name="Tomita M."/>
            <person name="Numata K."/>
            <person name="Arakawa K."/>
        </authorList>
    </citation>
    <scope>NUCLEOTIDE SEQUENCE</scope>
</reference>
<dbReference type="EMBL" id="BMAW01093686">
    <property type="protein sequence ID" value="GFS61674.1"/>
    <property type="molecule type" value="Genomic_DNA"/>
</dbReference>
<comment type="caution">
    <text evidence="2">The sequence shown here is derived from an EMBL/GenBank/DDBJ whole genome shotgun (WGS) entry which is preliminary data.</text>
</comment>
<keyword evidence="1" id="KW-0732">Signal</keyword>
<dbReference type="OrthoDB" id="6437715at2759"/>
<evidence type="ECO:0000313" key="3">
    <source>
        <dbReference type="Proteomes" id="UP000887013"/>
    </source>
</evidence>
<evidence type="ECO:0000313" key="2">
    <source>
        <dbReference type="EMBL" id="GFS61674.1"/>
    </source>
</evidence>
<gene>
    <name evidence="2" type="ORF">NPIL_4561</name>
</gene>
<keyword evidence="3" id="KW-1185">Reference proteome</keyword>
<organism evidence="2 3">
    <name type="scientific">Nephila pilipes</name>
    <name type="common">Giant wood spider</name>
    <name type="synonym">Nephila maculata</name>
    <dbReference type="NCBI Taxonomy" id="299642"/>
    <lineage>
        <taxon>Eukaryota</taxon>
        <taxon>Metazoa</taxon>
        <taxon>Ecdysozoa</taxon>
        <taxon>Arthropoda</taxon>
        <taxon>Chelicerata</taxon>
        <taxon>Arachnida</taxon>
        <taxon>Araneae</taxon>
        <taxon>Araneomorphae</taxon>
        <taxon>Entelegynae</taxon>
        <taxon>Araneoidea</taxon>
        <taxon>Nephilidae</taxon>
        <taxon>Nephila</taxon>
    </lineage>
</organism>
<feature type="chain" id="PRO_5036465695" evidence="1">
    <location>
        <begin position="20"/>
        <end position="95"/>
    </location>
</feature>
<dbReference type="Proteomes" id="UP000887013">
    <property type="component" value="Unassembled WGS sequence"/>
</dbReference>